<dbReference type="EMBL" id="GEBQ01029297">
    <property type="protein sequence ID" value="JAT10680.1"/>
    <property type="molecule type" value="Transcribed_RNA"/>
</dbReference>
<feature type="domain" description="KIF21A/B second helical" evidence="6">
    <location>
        <begin position="271"/>
        <end position="426"/>
    </location>
</feature>
<feature type="compositionally biased region" description="Polar residues" evidence="5">
    <location>
        <begin position="443"/>
        <end position="456"/>
    </location>
</feature>
<feature type="coiled-coil region" evidence="4">
    <location>
        <begin position="297"/>
        <end position="366"/>
    </location>
</feature>
<dbReference type="Pfam" id="PF25764">
    <property type="entry name" value="KIF21A_4th"/>
    <property type="match status" value="1"/>
</dbReference>
<reference evidence="7" key="1">
    <citation type="submission" date="2015-11" db="EMBL/GenBank/DDBJ databases">
        <title>De novo transcriptome assembly of four potential Pierce s Disease insect vectors from Arizona vineyards.</title>
        <authorList>
            <person name="Tassone E.E."/>
        </authorList>
    </citation>
    <scope>NUCLEOTIDE SEQUENCE</scope>
</reference>
<protein>
    <recommendedName>
        <fullName evidence="6">KIF21A/B second helical domain-containing protein</fullName>
    </recommendedName>
</protein>
<name>A0A1B6KGU7_9HEMI</name>
<dbReference type="GO" id="GO:0005875">
    <property type="term" value="C:microtubule associated complex"/>
    <property type="evidence" value="ECO:0007669"/>
    <property type="project" value="TreeGrafter"/>
</dbReference>
<evidence type="ECO:0000256" key="4">
    <source>
        <dbReference type="SAM" id="Coils"/>
    </source>
</evidence>
<dbReference type="PANTHER" id="PTHR47969">
    <property type="entry name" value="CHROMOSOME-ASSOCIATED KINESIN KIF4A-RELATED"/>
    <property type="match status" value="1"/>
</dbReference>
<feature type="non-terminal residue" evidence="7">
    <location>
        <position position="456"/>
    </location>
</feature>
<dbReference type="Pfam" id="PF23203">
    <property type="entry name" value="KIF21A"/>
    <property type="match status" value="1"/>
</dbReference>
<feature type="compositionally biased region" description="Basic and acidic residues" evidence="5">
    <location>
        <begin position="8"/>
        <end position="42"/>
    </location>
</feature>
<accession>A0A1B6KGU7</accession>
<evidence type="ECO:0000256" key="1">
    <source>
        <dbReference type="ARBA" id="ARBA00022490"/>
    </source>
</evidence>
<dbReference type="GO" id="GO:0005874">
    <property type="term" value="C:microtubule"/>
    <property type="evidence" value="ECO:0007669"/>
    <property type="project" value="UniProtKB-KW"/>
</dbReference>
<dbReference type="InterPro" id="IPR056532">
    <property type="entry name" value="KIF21A/B_hel_2"/>
</dbReference>
<gene>
    <name evidence="7" type="ORF">g.33813</name>
</gene>
<evidence type="ECO:0000313" key="7">
    <source>
        <dbReference type="EMBL" id="JAT10680.1"/>
    </source>
</evidence>
<feature type="region of interest" description="Disordered" evidence="5">
    <location>
        <begin position="426"/>
        <end position="456"/>
    </location>
</feature>
<proteinExistence type="predicted"/>
<dbReference type="InterPro" id="IPR027640">
    <property type="entry name" value="Kinesin-like_fam"/>
</dbReference>
<evidence type="ECO:0000256" key="3">
    <source>
        <dbReference type="ARBA" id="ARBA00023054"/>
    </source>
</evidence>
<dbReference type="AlphaFoldDB" id="A0A1B6KGU7"/>
<feature type="coiled-coil region" evidence="4">
    <location>
        <begin position="64"/>
        <end position="232"/>
    </location>
</feature>
<organism evidence="7">
    <name type="scientific">Graphocephala atropunctata</name>
    <dbReference type="NCBI Taxonomy" id="36148"/>
    <lineage>
        <taxon>Eukaryota</taxon>
        <taxon>Metazoa</taxon>
        <taxon>Ecdysozoa</taxon>
        <taxon>Arthropoda</taxon>
        <taxon>Hexapoda</taxon>
        <taxon>Insecta</taxon>
        <taxon>Pterygota</taxon>
        <taxon>Neoptera</taxon>
        <taxon>Paraneoptera</taxon>
        <taxon>Hemiptera</taxon>
        <taxon>Auchenorrhyncha</taxon>
        <taxon>Membracoidea</taxon>
        <taxon>Cicadellidae</taxon>
        <taxon>Cicadellinae</taxon>
        <taxon>Cicadellini</taxon>
        <taxon>Graphocephala</taxon>
    </lineage>
</organism>
<keyword evidence="2" id="KW-0493">Microtubule</keyword>
<evidence type="ECO:0000256" key="5">
    <source>
        <dbReference type="SAM" id="MobiDB-lite"/>
    </source>
</evidence>
<dbReference type="GO" id="GO:0007052">
    <property type="term" value="P:mitotic spindle organization"/>
    <property type="evidence" value="ECO:0007669"/>
    <property type="project" value="TreeGrafter"/>
</dbReference>
<feature type="non-terminal residue" evidence="7">
    <location>
        <position position="1"/>
    </location>
</feature>
<dbReference type="CDD" id="cd22248">
    <property type="entry name" value="Rcc_KIF21"/>
    <property type="match status" value="1"/>
</dbReference>
<dbReference type="Gene3D" id="1.20.5.1160">
    <property type="entry name" value="Vasodilator-stimulated phosphoprotein"/>
    <property type="match status" value="1"/>
</dbReference>
<feature type="compositionally biased region" description="Acidic residues" evidence="5">
    <location>
        <begin position="43"/>
        <end position="57"/>
    </location>
</feature>
<dbReference type="PANTHER" id="PTHR47969:SF28">
    <property type="entry name" value="KINESIN-LIKE PROTEIN KIF21B"/>
    <property type="match status" value="1"/>
</dbReference>
<keyword evidence="3 4" id="KW-0175">Coiled coil</keyword>
<dbReference type="GO" id="GO:0051231">
    <property type="term" value="P:spindle elongation"/>
    <property type="evidence" value="ECO:0007669"/>
    <property type="project" value="TreeGrafter"/>
</dbReference>
<dbReference type="GO" id="GO:0007018">
    <property type="term" value="P:microtubule-based movement"/>
    <property type="evidence" value="ECO:0007669"/>
    <property type="project" value="InterPro"/>
</dbReference>
<dbReference type="GO" id="GO:0003777">
    <property type="term" value="F:microtubule motor activity"/>
    <property type="evidence" value="ECO:0007669"/>
    <property type="project" value="InterPro"/>
</dbReference>
<keyword evidence="1" id="KW-0963">Cytoplasm</keyword>
<feature type="region of interest" description="Disordered" evidence="5">
    <location>
        <begin position="1"/>
        <end position="63"/>
    </location>
</feature>
<sequence>VGNLIAQAKRDLQRNMETLARGKEAQTADNRRNGHDSDHSESEEAESESETESEEKDSEYSHELAELTSEINLKQKLIEELELSQRRLHSLKQHYEDKLMQLQAKIRATQEERDTVLASFSGQNNQPTEKVKKVRDEYERKLNDMQKEVKKLQSAKKEHAKMLRNQSQFESQIKTLRNEITDMKKNKVKLINKMREETTKHKEMETRRNREIAQLKKETRKNEVVIRSLEADKRKKDIVLKRRQEEVVALRKMARGGMSRKAAGLLPKVNSSPRLAKQKWAALQKNINSETLYKQQTANMEMELERLIEDRKNLNEVLKVKERRLRDLKVKQPKERVLTRDVEEEIESLKANLKYVEDSITESQQNILQLEESKDVGDCAELVSGMRDLAEACYIIEKLYNMTVYQSYMAAQKEAALHELQARREQLEKESETQRQLLEHIVGSSTKEGPPGSSNS</sequence>
<evidence type="ECO:0000259" key="6">
    <source>
        <dbReference type="Pfam" id="PF23203"/>
    </source>
</evidence>
<evidence type="ECO:0000256" key="2">
    <source>
        <dbReference type="ARBA" id="ARBA00022701"/>
    </source>
</evidence>